<dbReference type="EnsemblPlants" id="LPERR07G00560.1">
    <property type="protein sequence ID" value="LPERR07G00560.1"/>
    <property type="gene ID" value="LPERR07G00560"/>
</dbReference>
<sequence>MSFAGRRLLAAASRILVVKEEPGSVLLLTPEVHVKNASNPCMRQSQVITQLKKMQVMNGNQVKTINGFHEFEARAQREIVEDVERVKRMKSEDRDSINRLLTSWGMPNGEFRDKLMWGCNVAGIFIASSAVGTLCAKIGA</sequence>
<dbReference type="Proteomes" id="UP000032180">
    <property type="component" value="Chromosome 7"/>
</dbReference>
<reference evidence="2" key="2">
    <citation type="submission" date="2013-12" db="EMBL/GenBank/DDBJ databases">
        <authorList>
            <person name="Yu Y."/>
            <person name="Lee S."/>
            <person name="de Baynast K."/>
            <person name="Wissotski M."/>
            <person name="Liu L."/>
            <person name="Talag J."/>
            <person name="Goicoechea J."/>
            <person name="Angelova A."/>
            <person name="Jetty R."/>
            <person name="Kudrna D."/>
            <person name="Golser W."/>
            <person name="Rivera L."/>
            <person name="Zhang J."/>
            <person name="Wing R."/>
        </authorList>
    </citation>
    <scope>NUCLEOTIDE SEQUENCE</scope>
</reference>
<dbReference type="HOGENOM" id="CLU_1838002_0_0_1"/>
<protein>
    <submittedName>
        <fullName evidence="1">Uncharacterized protein</fullName>
    </submittedName>
</protein>
<accession>A0A0D9WUP8</accession>
<evidence type="ECO:0000313" key="1">
    <source>
        <dbReference type="EnsemblPlants" id="LPERR07G00560.1"/>
    </source>
</evidence>
<name>A0A0D9WUP8_9ORYZ</name>
<dbReference type="AlphaFoldDB" id="A0A0D9WUP8"/>
<reference evidence="1 2" key="1">
    <citation type="submission" date="2012-08" db="EMBL/GenBank/DDBJ databases">
        <title>Oryza genome evolution.</title>
        <authorList>
            <person name="Wing R.A."/>
        </authorList>
    </citation>
    <scope>NUCLEOTIDE SEQUENCE</scope>
</reference>
<evidence type="ECO:0000313" key="2">
    <source>
        <dbReference type="Proteomes" id="UP000032180"/>
    </source>
</evidence>
<keyword evidence="2" id="KW-1185">Reference proteome</keyword>
<proteinExistence type="predicted"/>
<dbReference type="Gramene" id="LPERR07G00560.1">
    <property type="protein sequence ID" value="LPERR07G00560.1"/>
    <property type="gene ID" value="LPERR07G00560"/>
</dbReference>
<reference evidence="1" key="3">
    <citation type="submission" date="2015-04" db="UniProtKB">
        <authorList>
            <consortium name="EnsemblPlants"/>
        </authorList>
    </citation>
    <scope>IDENTIFICATION</scope>
</reference>
<organism evidence="1 2">
    <name type="scientific">Leersia perrieri</name>
    <dbReference type="NCBI Taxonomy" id="77586"/>
    <lineage>
        <taxon>Eukaryota</taxon>
        <taxon>Viridiplantae</taxon>
        <taxon>Streptophyta</taxon>
        <taxon>Embryophyta</taxon>
        <taxon>Tracheophyta</taxon>
        <taxon>Spermatophyta</taxon>
        <taxon>Magnoliopsida</taxon>
        <taxon>Liliopsida</taxon>
        <taxon>Poales</taxon>
        <taxon>Poaceae</taxon>
        <taxon>BOP clade</taxon>
        <taxon>Oryzoideae</taxon>
        <taxon>Oryzeae</taxon>
        <taxon>Oryzinae</taxon>
        <taxon>Leersia</taxon>
    </lineage>
</organism>